<keyword evidence="9" id="KW-1185">Reference proteome</keyword>
<dbReference type="GO" id="GO:0005506">
    <property type="term" value="F:iron ion binding"/>
    <property type="evidence" value="ECO:0007669"/>
    <property type="project" value="InterPro"/>
</dbReference>
<dbReference type="InterPro" id="IPR045054">
    <property type="entry name" value="P4HA-like"/>
</dbReference>
<evidence type="ECO:0000256" key="1">
    <source>
        <dbReference type="ARBA" id="ARBA00001961"/>
    </source>
</evidence>
<dbReference type="Pfam" id="PF13640">
    <property type="entry name" value="2OG-FeII_Oxy_3"/>
    <property type="match status" value="1"/>
</dbReference>
<dbReference type="PANTHER" id="PTHR10869:SF246">
    <property type="entry name" value="TRANSMEMBRANE PROLYL 4-HYDROXYLASE"/>
    <property type="match status" value="1"/>
</dbReference>
<evidence type="ECO:0000313" key="8">
    <source>
        <dbReference type="EMBL" id="KAH7349902.1"/>
    </source>
</evidence>
<feature type="signal peptide" evidence="6">
    <location>
        <begin position="1"/>
        <end position="22"/>
    </location>
</feature>
<keyword evidence="3" id="KW-0223">Dioxygenase</keyword>
<dbReference type="OrthoDB" id="420380at2759"/>
<keyword evidence="6" id="KW-0732">Signal</keyword>
<dbReference type="Gene3D" id="2.60.120.620">
    <property type="entry name" value="q2cbj1_9rhob like domain"/>
    <property type="match status" value="1"/>
</dbReference>
<dbReference type="InterPro" id="IPR006620">
    <property type="entry name" value="Pro_4_hyd_alph"/>
</dbReference>
<feature type="chain" id="PRO_5035470126" description="Fe2OG dioxygenase domain-containing protein" evidence="6">
    <location>
        <begin position="23"/>
        <end position="272"/>
    </location>
</feature>
<evidence type="ECO:0000256" key="6">
    <source>
        <dbReference type="SAM" id="SignalP"/>
    </source>
</evidence>
<name>A0A8K0TCG1_9PEZI</name>
<organism evidence="8 9">
    <name type="scientific">Plectosphaerella cucumerina</name>
    <dbReference type="NCBI Taxonomy" id="40658"/>
    <lineage>
        <taxon>Eukaryota</taxon>
        <taxon>Fungi</taxon>
        <taxon>Dikarya</taxon>
        <taxon>Ascomycota</taxon>
        <taxon>Pezizomycotina</taxon>
        <taxon>Sordariomycetes</taxon>
        <taxon>Hypocreomycetidae</taxon>
        <taxon>Glomerellales</taxon>
        <taxon>Plectosphaerellaceae</taxon>
        <taxon>Plectosphaerella</taxon>
    </lineage>
</organism>
<gene>
    <name evidence="8" type="ORF">B0T11DRAFT_135655</name>
</gene>
<dbReference type="EMBL" id="JAGPXD010000006">
    <property type="protein sequence ID" value="KAH7349902.1"/>
    <property type="molecule type" value="Genomic_DNA"/>
</dbReference>
<dbReference type="PANTHER" id="PTHR10869">
    <property type="entry name" value="PROLYL 4-HYDROXYLASE ALPHA SUBUNIT"/>
    <property type="match status" value="1"/>
</dbReference>
<dbReference type="PROSITE" id="PS51471">
    <property type="entry name" value="FE2OG_OXY"/>
    <property type="match status" value="1"/>
</dbReference>
<comment type="cofactor">
    <cofactor evidence="1">
        <name>L-ascorbate</name>
        <dbReference type="ChEBI" id="CHEBI:38290"/>
    </cofactor>
</comment>
<keyword evidence="5" id="KW-0408">Iron</keyword>
<evidence type="ECO:0000256" key="4">
    <source>
        <dbReference type="ARBA" id="ARBA00023002"/>
    </source>
</evidence>
<reference evidence="8" key="1">
    <citation type="journal article" date="2021" name="Nat. Commun.">
        <title>Genetic determinants of endophytism in the Arabidopsis root mycobiome.</title>
        <authorList>
            <person name="Mesny F."/>
            <person name="Miyauchi S."/>
            <person name="Thiergart T."/>
            <person name="Pickel B."/>
            <person name="Atanasova L."/>
            <person name="Karlsson M."/>
            <person name="Huettel B."/>
            <person name="Barry K.W."/>
            <person name="Haridas S."/>
            <person name="Chen C."/>
            <person name="Bauer D."/>
            <person name="Andreopoulos W."/>
            <person name="Pangilinan J."/>
            <person name="LaButti K."/>
            <person name="Riley R."/>
            <person name="Lipzen A."/>
            <person name="Clum A."/>
            <person name="Drula E."/>
            <person name="Henrissat B."/>
            <person name="Kohler A."/>
            <person name="Grigoriev I.V."/>
            <person name="Martin F.M."/>
            <person name="Hacquard S."/>
        </authorList>
    </citation>
    <scope>NUCLEOTIDE SEQUENCE</scope>
    <source>
        <strain evidence="8">MPI-CAGE-AT-0016</strain>
    </source>
</reference>
<protein>
    <recommendedName>
        <fullName evidence="7">Fe2OG dioxygenase domain-containing protein</fullName>
    </recommendedName>
</protein>
<dbReference type="Proteomes" id="UP000813385">
    <property type="component" value="Unassembled WGS sequence"/>
</dbReference>
<dbReference type="GO" id="GO:0005783">
    <property type="term" value="C:endoplasmic reticulum"/>
    <property type="evidence" value="ECO:0007669"/>
    <property type="project" value="TreeGrafter"/>
</dbReference>
<keyword evidence="4" id="KW-0560">Oxidoreductase</keyword>
<evidence type="ECO:0000256" key="5">
    <source>
        <dbReference type="ARBA" id="ARBA00023004"/>
    </source>
</evidence>
<dbReference type="GO" id="GO:0031418">
    <property type="term" value="F:L-ascorbic acid binding"/>
    <property type="evidence" value="ECO:0007669"/>
    <property type="project" value="InterPro"/>
</dbReference>
<evidence type="ECO:0000256" key="2">
    <source>
        <dbReference type="ARBA" id="ARBA00022723"/>
    </source>
</evidence>
<keyword evidence="2" id="KW-0479">Metal-binding</keyword>
<evidence type="ECO:0000256" key="3">
    <source>
        <dbReference type="ARBA" id="ARBA00022964"/>
    </source>
</evidence>
<dbReference type="InterPro" id="IPR044862">
    <property type="entry name" value="Pro_4_hyd_alph_FE2OG_OXY"/>
</dbReference>
<dbReference type="AlphaFoldDB" id="A0A8K0TCG1"/>
<proteinExistence type="predicted"/>
<accession>A0A8K0TCG1</accession>
<dbReference type="GO" id="GO:0004656">
    <property type="term" value="F:procollagen-proline 4-dioxygenase activity"/>
    <property type="evidence" value="ECO:0007669"/>
    <property type="project" value="TreeGrafter"/>
</dbReference>
<dbReference type="SMART" id="SM00702">
    <property type="entry name" value="P4Hc"/>
    <property type="match status" value="1"/>
</dbReference>
<feature type="domain" description="Fe2OG dioxygenase" evidence="7">
    <location>
        <begin position="143"/>
        <end position="269"/>
    </location>
</feature>
<dbReference type="InterPro" id="IPR005123">
    <property type="entry name" value="Oxoglu/Fe-dep_dioxygenase_dom"/>
</dbReference>
<comment type="caution">
    <text evidence="8">The sequence shown here is derived from an EMBL/GenBank/DDBJ whole genome shotgun (WGS) entry which is preliminary data.</text>
</comment>
<evidence type="ECO:0000259" key="7">
    <source>
        <dbReference type="PROSITE" id="PS51471"/>
    </source>
</evidence>
<sequence length="272" mass="30552">MLSYIVALIAFLLFFSNPLINFISPPSTRTPSPIPHLNESTVAIEFPSDVNLTCPPSTYSTHILSRAPLVIYIENFLSPSERSHLLDISTPLFAPSDITNDGKTYHHDPSIRLSSVALIPRTEGVRCIESRARALQGWPKDHWVERLRTQLYEPGGHYAHHFDWRSSVDGWGRVSSMMAWVQGDADEDVEGGGTEFPLLRLAGRKERWCRFIECGDDDEGEGVTFKVKAGNAVYWENFQPNGRGYEETWHAGLPVKKGVKVGLNIWSSGRTQ</sequence>
<evidence type="ECO:0000313" key="9">
    <source>
        <dbReference type="Proteomes" id="UP000813385"/>
    </source>
</evidence>